<dbReference type="AlphaFoldDB" id="A0AAV1HVU0"/>
<dbReference type="Pfam" id="PF03178">
    <property type="entry name" value="CPSF_A"/>
    <property type="match status" value="1"/>
</dbReference>
<organism evidence="3 4">
    <name type="scientific">Coccomyxa viridis</name>
    <dbReference type="NCBI Taxonomy" id="1274662"/>
    <lineage>
        <taxon>Eukaryota</taxon>
        <taxon>Viridiplantae</taxon>
        <taxon>Chlorophyta</taxon>
        <taxon>core chlorophytes</taxon>
        <taxon>Trebouxiophyceae</taxon>
        <taxon>Trebouxiophyceae incertae sedis</taxon>
        <taxon>Coccomyxaceae</taxon>
        <taxon>Coccomyxa</taxon>
    </lineage>
</organism>
<dbReference type="GO" id="GO:0003676">
    <property type="term" value="F:nucleic acid binding"/>
    <property type="evidence" value="ECO:0007669"/>
    <property type="project" value="InterPro"/>
</dbReference>
<evidence type="ECO:0000313" key="3">
    <source>
        <dbReference type="EMBL" id="CAK0741585.1"/>
    </source>
</evidence>
<evidence type="ECO:0000313" key="4">
    <source>
        <dbReference type="Proteomes" id="UP001314263"/>
    </source>
</evidence>
<gene>
    <name evidence="3" type="ORF">CVIRNUC_001336</name>
</gene>
<dbReference type="InterPro" id="IPR050358">
    <property type="entry name" value="RSE1/DDB1/CFT1"/>
</dbReference>
<evidence type="ECO:0000259" key="2">
    <source>
        <dbReference type="Pfam" id="PF23726"/>
    </source>
</evidence>
<dbReference type="Gene3D" id="2.130.10.10">
    <property type="entry name" value="YVTN repeat-like/Quinoprotein amine dehydrogenase"/>
    <property type="match status" value="3"/>
</dbReference>
<dbReference type="EMBL" id="CAUYUE010000002">
    <property type="protein sequence ID" value="CAK0741585.1"/>
    <property type="molecule type" value="Genomic_DNA"/>
</dbReference>
<dbReference type="InterPro" id="IPR015943">
    <property type="entry name" value="WD40/YVTN_repeat-like_dom_sf"/>
</dbReference>
<dbReference type="Pfam" id="PF23726">
    <property type="entry name" value="Beta-prop_RSE1_2nd"/>
    <property type="match status" value="1"/>
</dbReference>
<sequence length="1062" mass="112802">MAYAGVATPPLPLDAGPALVPAAIRHAGQYANNVHLEAASAASKGAPRAEGFELDLVGSQGAWVASSTLLLGLASGQLVAVSLQVDGGSVKRIKVSKVSAAAPPSCMCAVGAELIFLGSCAGDSLLLRALPEQQAKSEVSLLYRTETQHIMPTSSGTSKYNLQVADILPSIGIIHDMVTGPMDSASSEEASGASGRGPPALVAAVGHDRAGALAIMQQSVVPDQVTETLVTDVHGVWAVHFFPEGLQPDATALYHAFLLVSTRSATKVLRTGEELDELSAQQADFVLDSRTVFAGNLLQASRIVQVCPGGVTVLSGSSRVQYLSVKDLGMQGRVVVTAASVAEPFLLLHMSDGRASILAADPAEGTLSALPDPAGRLAAKTSKISACSLYADTSSTLAPDSAGDQAMCLVCRGSGLEILRVPSLEPLLSFTSASAGLPIMDSSEGEALVDTWLPSIAEVAMAALHDRHKASPESQLEPDASVPRAAYLTMLLSDGTLLIYKPFRRPSRELCFLRMQLQQALLYEALPAVSGHRSAHIKAFDNIADGADAFVSGIFIGGKTPLWLVASRGTLVAHIMDCEGAVAGFTPFHNIGCPYGFFTACTAAAGGQVLKMCRMPQRLRLDTPWPTVKAGLRATPAAVTFSPELQLYAVLVTRQMEYKPWMEEDPAGDRDPVASHAYAVAEAAAKAAGASPTAEIRVMQPGLWQQPVWREPLLQGELPCCLAAAQIRDMETEAMQPLLIAGTAFLLGEDCPCTGRVVLFQLTQANGRWQGKVASSREVRGPVLDIAVLDGVILAAAGTRLEVLELRGSTLQRTAFYDAQILLRSVSVIKDYILLGDVHKSLTFVQSSQRSRQLNELSKDYNNLDVDAVAFLRSGRKLYFLACDRGQSCHLFCYDPSDPQSYSGKRLIAVGRVHIGQTVCSRLPLRVTPADKQAPPLLGALLGTFSGSICCVSPVWDGLPATALLALQQELGFSTAQHAGLNPISFRKRHVQTPKVLGGGQRFEPPLRRINDTLDADLLAAYMWLPLHQQESLATRCAVTRPTLIQAVLQLIRAVHASPQQN</sequence>
<dbReference type="GO" id="GO:0005634">
    <property type="term" value="C:nucleus"/>
    <property type="evidence" value="ECO:0007669"/>
    <property type="project" value="InterPro"/>
</dbReference>
<protein>
    <recommendedName>
        <fullName evidence="5">Cleavage/polyadenylation specificity factor A subunit C-terminal domain-containing protein</fullName>
    </recommendedName>
</protein>
<feature type="domain" description="RSE1/DDB1/CPSF1 C-terminal" evidence="1">
    <location>
        <begin position="695"/>
        <end position="1022"/>
    </location>
</feature>
<reference evidence="3 4" key="1">
    <citation type="submission" date="2023-10" db="EMBL/GenBank/DDBJ databases">
        <authorList>
            <person name="Maclean D."/>
            <person name="Macfadyen A."/>
        </authorList>
    </citation>
    <scope>NUCLEOTIDE SEQUENCE [LARGE SCALE GENOMIC DNA]</scope>
</reference>
<dbReference type="InterPro" id="IPR058543">
    <property type="entry name" value="Beta-prop_RSE1/DDB1/CPSF1_2nd"/>
</dbReference>
<feature type="domain" description="RSE1/DDB1/CPSF1 second beta-propeller" evidence="2">
    <location>
        <begin position="223"/>
        <end position="600"/>
    </location>
</feature>
<dbReference type="Proteomes" id="UP001314263">
    <property type="component" value="Unassembled WGS sequence"/>
</dbReference>
<name>A0AAV1HVU0_9CHLO</name>
<keyword evidence="4" id="KW-1185">Reference proteome</keyword>
<dbReference type="PANTHER" id="PTHR10644">
    <property type="entry name" value="DNA REPAIR/RNA PROCESSING CPSF FAMILY"/>
    <property type="match status" value="1"/>
</dbReference>
<proteinExistence type="predicted"/>
<evidence type="ECO:0008006" key="5">
    <source>
        <dbReference type="Google" id="ProtNLM"/>
    </source>
</evidence>
<dbReference type="InterPro" id="IPR004871">
    <property type="entry name" value="RSE1/DDB1/CPSF1_C"/>
</dbReference>
<evidence type="ECO:0000259" key="1">
    <source>
        <dbReference type="Pfam" id="PF03178"/>
    </source>
</evidence>
<comment type="caution">
    <text evidence="3">The sequence shown here is derived from an EMBL/GenBank/DDBJ whole genome shotgun (WGS) entry which is preliminary data.</text>
</comment>
<accession>A0AAV1HVU0</accession>